<proteinExistence type="predicted"/>
<feature type="coiled-coil region" evidence="1">
    <location>
        <begin position="42"/>
        <end position="73"/>
    </location>
</feature>
<reference evidence="3 4" key="1">
    <citation type="journal article" date="2009" name="J. Bacteriol.">
        <title>Complete genome sequence of Robiginitalea biformata HTCC2501.</title>
        <authorList>
            <person name="Oh H.M."/>
            <person name="Giovannoni S.J."/>
            <person name="Lee K."/>
            <person name="Ferriera S."/>
            <person name="Johnson J."/>
            <person name="Cho J.C."/>
        </authorList>
    </citation>
    <scope>NUCLEOTIDE SEQUENCE [LARGE SCALE GENOMIC DNA]</scope>
    <source>
        <strain evidence="4">ATCC BAA-864 / HTCC2501 / KCTC 12146</strain>
    </source>
</reference>
<evidence type="ECO:0000256" key="1">
    <source>
        <dbReference type="SAM" id="Coils"/>
    </source>
</evidence>
<keyword evidence="1" id="KW-0175">Coiled coil</keyword>
<dbReference type="OrthoDB" id="1445945at2"/>
<sequence>MIRRFLTTLLLTFCLFPAVSQECALGVGGKDTELIVLVFQLNDAQQEKLNRWTEALETENAELQARARDLLNTHPQETTEEVEVLGTKYREIKEMMLANSLRYDRMLLGTFNELQYQRYVELCQEVMRAPMAPAAESGGGSGVPE</sequence>
<dbReference type="HOGENOM" id="CLU_153169_0_0_10"/>
<evidence type="ECO:0000313" key="3">
    <source>
        <dbReference type="EMBL" id="EAR14914.1"/>
    </source>
</evidence>
<feature type="signal peptide" evidence="2">
    <location>
        <begin position="1"/>
        <end position="20"/>
    </location>
</feature>
<feature type="chain" id="PRO_5002667548" evidence="2">
    <location>
        <begin position="21"/>
        <end position="145"/>
    </location>
</feature>
<name>A4CMM2_ROBBH</name>
<organism evidence="3 4">
    <name type="scientific">Robiginitalea biformata (strain ATCC BAA-864 / DSM 15991 / KCTC 12146 / HTCC2501)</name>
    <dbReference type="NCBI Taxonomy" id="313596"/>
    <lineage>
        <taxon>Bacteria</taxon>
        <taxon>Pseudomonadati</taxon>
        <taxon>Bacteroidota</taxon>
        <taxon>Flavobacteriia</taxon>
        <taxon>Flavobacteriales</taxon>
        <taxon>Flavobacteriaceae</taxon>
        <taxon>Robiginitalea</taxon>
    </lineage>
</organism>
<evidence type="ECO:0000313" key="4">
    <source>
        <dbReference type="Proteomes" id="UP000009049"/>
    </source>
</evidence>
<dbReference type="eggNOG" id="ENOG503331H">
    <property type="taxonomic scope" value="Bacteria"/>
</dbReference>
<protein>
    <submittedName>
        <fullName evidence="3">Dihydroorotate dehydrogenase</fullName>
    </submittedName>
</protein>
<dbReference type="EMBL" id="CP001712">
    <property type="protein sequence ID" value="EAR14914.1"/>
    <property type="molecule type" value="Genomic_DNA"/>
</dbReference>
<keyword evidence="2" id="KW-0732">Signal</keyword>
<keyword evidence="4" id="KW-1185">Reference proteome</keyword>
<dbReference type="STRING" id="313596.RB2501_11327"/>
<accession>A4CMM2</accession>
<dbReference type="RefSeq" id="WP_015754235.1">
    <property type="nucleotide sequence ID" value="NC_013222.1"/>
</dbReference>
<dbReference type="Proteomes" id="UP000009049">
    <property type="component" value="Chromosome"/>
</dbReference>
<dbReference type="KEGG" id="rbi:RB2501_11327"/>
<dbReference type="AlphaFoldDB" id="A4CMM2"/>
<gene>
    <name evidence="3" type="ordered locus">RB2501_11327</name>
</gene>
<evidence type="ECO:0000256" key="2">
    <source>
        <dbReference type="SAM" id="SignalP"/>
    </source>
</evidence>